<dbReference type="Proteomes" id="UP000753802">
    <property type="component" value="Unassembled WGS sequence"/>
</dbReference>
<evidence type="ECO:0000259" key="4">
    <source>
        <dbReference type="PROSITE" id="PS50932"/>
    </source>
</evidence>
<comment type="caution">
    <text evidence="5">The sequence shown here is derived from an EMBL/GenBank/DDBJ whole genome shotgun (WGS) entry which is preliminary data.</text>
</comment>
<dbReference type="PROSITE" id="PS50932">
    <property type="entry name" value="HTH_LACI_2"/>
    <property type="match status" value="1"/>
</dbReference>
<protein>
    <submittedName>
        <fullName evidence="5">LacI family transcriptional regulator</fullName>
    </submittedName>
</protein>
<dbReference type="CDD" id="cd01392">
    <property type="entry name" value="HTH_LacI"/>
    <property type="match status" value="1"/>
</dbReference>
<proteinExistence type="predicted"/>
<dbReference type="InterPro" id="IPR028082">
    <property type="entry name" value="Peripla_BP_I"/>
</dbReference>
<dbReference type="CDD" id="cd06267">
    <property type="entry name" value="PBP1_LacI_sugar_binding-like"/>
    <property type="match status" value="1"/>
</dbReference>
<dbReference type="Gene3D" id="1.10.260.40">
    <property type="entry name" value="lambda repressor-like DNA-binding domains"/>
    <property type="match status" value="1"/>
</dbReference>
<dbReference type="InterPro" id="IPR046335">
    <property type="entry name" value="LacI/GalR-like_sensor"/>
</dbReference>
<keyword evidence="2" id="KW-0238">DNA-binding</keyword>
<keyword evidence="1" id="KW-0805">Transcription regulation</keyword>
<accession>A0ABW9ZRZ2</accession>
<dbReference type="Pfam" id="PF13377">
    <property type="entry name" value="Peripla_BP_3"/>
    <property type="match status" value="1"/>
</dbReference>
<dbReference type="SUPFAM" id="SSF53822">
    <property type="entry name" value="Periplasmic binding protein-like I"/>
    <property type="match status" value="1"/>
</dbReference>
<evidence type="ECO:0000313" key="5">
    <source>
        <dbReference type="EMBL" id="NCI49861.1"/>
    </source>
</evidence>
<name>A0ABW9ZRZ2_9BACT</name>
<feature type="domain" description="HTH lacI-type" evidence="4">
    <location>
        <begin position="7"/>
        <end position="61"/>
    </location>
</feature>
<evidence type="ECO:0000256" key="3">
    <source>
        <dbReference type="ARBA" id="ARBA00023163"/>
    </source>
</evidence>
<dbReference type="Pfam" id="PF00356">
    <property type="entry name" value="LacI"/>
    <property type="match status" value="1"/>
</dbReference>
<sequence>MSQQKEVTIYDIARQLDISAATVSRGLKNHDSVNKATRKKIQDLAKELGYRSNTFASSLRRKSTNTIGVIVPRLSSYFMSNVIAGMENIASAEGYNLIITQSLETVKKEIANADTLFNSRVDGLLVSLSFETENIDHFEPFIKKGIPLIFFDRIKQHSQCMGIVIDNYKAAYDATKHLLDNGYRRIMHIGGSTVSHVYAERLRGYKQALQDYKIAPDPKLVLTKNMSEEAGVESARYILKMKHLPDAVFSANDACAVYCMRTLKKEGIRIPGDIAFVGFNNDPMSKVVEPNLTTINYPGYAMGEAAATQLINHLNGVTNLTATNIIILRSELIVRASSPKKR</sequence>
<dbReference type="PANTHER" id="PTHR30146:SF109">
    <property type="entry name" value="HTH-TYPE TRANSCRIPTIONAL REGULATOR GALS"/>
    <property type="match status" value="1"/>
</dbReference>
<dbReference type="Gene3D" id="3.40.50.2300">
    <property type="match status" value="2"/>
</dbReference>
<evidence type="ECO:0000313" key="6">
    <source>
        <dbReference type="Proteomes" id="UP000753802"/>
    </source>
</evidence>
<gene>
    <name evidence="5" type="ORF">GWC95_08005</name>
</gene>
<reference evidence="5 6" key="1">
    <citation type="submission" date="2020-01" db="EMBL/GenBank/DDBJ databases">
        <title>Genome analysis.</title>
        <authorList>
            <person name="Wu S."/>
            <person name="Wang G."/>
        </authorList>
    </citation>
    <scope>NUCLEOTIDE SEQUENCE [LARGE SCALE GENOMIC DNA]</scope>
    <source>
        <strain evidence="5 6">SYL130</strain>
    </source>
</reference>
<dbReference type="SMART" id="SM00354">
    <property type="entry name" value="HTH_LACI"/>
    <property type="match status" value="1"/>
</dbReference>
<dbReference type="InterPro" id="IPR000843">
    <property type="entry name" value="HTH_LacI"/>
</dbReference>
<dbReference type="PANTHER" id="PTHR30146">
    <property type="entry name" value="LACI-RELATED TRANSCRIPTIONAL REPRESSOR"/>
    <property type="match status" value="1"/>
</dbReference>
<dbReference type="RefSeq" id="WP_161818166.1">
    <property type="nucleotide sequence ID" value="NZ_JAACJS010000011.1"/>
</dbReference>
<dbReference type="InterPro" id="IPR010982">
    <property type="entry name" value="Lambda_DNA-bd_dom_sf"/>
</dbReference>
<keyword evidence="3" id="KW-0804">Transcription</keyword>
<keyword evidence="6" id="KW-1185">Reference proteome</keyword>
<organism evidence="5 6">
    <name type="scientific">Sediminibacterium roseum</name>
    <dbReference type="NCBI Taxonomy" id="1978412"/>
    <lineage>
        <taxon>Bacteria</taxon>
        <taxon>Pseudomonadati</taxon>
        <taxon>Bacteroidota</taxon>
        <taxon>Chitinophagia</taxon>
        <taxon>Chitinophagales</taxon>
        <taxon>Chitinophagaceae</taxon>
        <taxon>Sediminibacterium</taxon>
    </lineage>
</organism>
<dbReference type="SUPFAM" id="SSF47413">
    <property type="entry name" value="lambda repressor-like DNA-binding domains"/>
    <property type="match status" value="1"/>
</dbReference>
<evidence type="ECO:0000256" key="2">
    <source>
        <dbReference type="ARBA" id="ARBA00023125"/>
    </source>
</evidence>
<evidence type="ECO:0000256" key="1">
    <source>
        <dbReference type="ARBA" id="ARBA00023015"/>
    </source>
</evidence>
<dbReference type="EMBL" id="JAACJS010000011">
    <property type="protein sequence ID" value="NCI49861.1"/>
    <property type="molecule type" value="Genomic_DNA"/>
</dbReference>